<dbReference type="InterPro" id="IPR043128">
    <property type="entry name" value="Rev_trsase/Diguanyl_cyclase"/>
</dbReference>
<reference evidence="4" key="1">
    <citation type="journal article" date="2019" name="Int. J. Syst. Evol. Microbiol.">
        <title>The Global Catalogue of Microorganisms (GCM) 10K type strain sequencing project: providing services to taxonomists for standard genome sequencing and annotation.</title>
        <authorList>
            <consortium name="The Broad Institute Genomics Platform"/>
            <consortium name="The Broad Institute Genome Sequencing Center for Infectious Disease"/>
            <person name="Wu L."/>
            <person name="Ma J."/>
        </authorList>
    </citation>
    <scope>NUCLEOTIDE SEQUENCE [LARGE SCALE GENOMIC DNA]</scope>
    <source>
        <strain evidence="4">CGMCC 1.6964</strain>
    </source>
</reference>
<dbReference type="PROSITE" id="PS50887">
    <property type="entry name" value="GGDEF"/>
    <property type="match status" value="1"/>
</dbReference>
<keyword evidence="1" id="KW-0472">Membrane</keyword>
<dbReference type="PANTHER" id="PTHR45138">
    <property type="entry name" value="REGULATORY COMPONENTS OF SENSORY TRANSDUCTION SYSTEM"/>
    <property type="match status" value="1"/>
</dbReference>
<sequence>MSFHLDPQTVYISLICGHVFTVILLSAYRRSESKERSVSLFFTAKLIQAAAWTVMLLRINTDSSAIISLSNTLMFIGTAFEAVALLNLQSSLSWRTARIYIGVTSAAILIFNGILFFHNIEVLRIAAASFFSALLIIPPALRLLRKKSGGTALRRLMGILYTFVAGAMLVRTGSSLLGQGAPALLSAPVAHDLFSISAYLTMILGNTGFVLLAKQKADEELVYLASVDDLTQIWNRRTFLKKADVMLSRCAKRKTPVSFLLFDIDGFKGINDTHGHDVGDRVLKEMSQIVSRQLEPEDLFGRYGGDEFAVLIPGLSVAESTLKAERIRAAVEGAYTLSIGALTFVPDDRSDLDRIYKCCDLALYDAKQAGRNQVKRAEGHFEVPAEERQSLPI</sequence>
<name>A0ABQ2L6R2_9BACL</name>
<dbReference type="InterPro" id="IPR029787">
    <property type="entry name" value="Nucleotide_cyclase"/>
</dbReference>
<feature type="transmembrane region" description="Helical" evidence="1">
    <location>
        <begin position="40"/>
        <end position="59"/>
    </location>
</feature>
<dbReference type="Pfam" id="PF00990">
    <property type="entry name" value="GGDEF"/>
    <property type="match status" value="1"/>
</dbReference>
<protein>
    <submittedName>
        <fullName evidence="3">GGDEF domain-containing protein</fullName>
    </submittedName>
</protein>
<organism evidence="3 4">
    <name type="scientific">Saccharibacillus kuerlensis</name>
    <dbReference type="NCBI Taxonomy" id="459527"/>
    <lineage>
        <taxon>Bacteria</taxon>
        <taxon>Bacillati</taxon>
        <taxon>Bacillota</taxon>
        <taxon>Bacilli</taxon>
        <taxon>Bacillales</taxon>
        <taxon>Paenibacillaceae</taxon>
        <taxon>Saccharibacillus</taxon>
    </lineage>
</organism>
<dbReference type="NCBIfam" id="TIGR00254">
    <property type="entry name" value="GGDEF"/>
    <property type="match status" value="1"/>
</dbReference>
<dbReference type="Proteomes" id="UP000606653">
    <property type="component" value="Unassembled WGS sequence"/>
</dbReference>
<feature type="domain" description="GGDEF" evidence="2">
    <location>
        <begin position="255"/>
        <end position="379"/>
    </location>
</feature>
<feature type="transmembrane region" description="Helical" evidence="1">
    <location>
        <begin position="12"/>
        <end position="28"/>
    </location>
</feature>
<evidence type="ECO:0000256" key="1">
    <source>
        <dbReference type="SAM" id="Phobius"/>
    </source>
</evidence>
<dbReference type="InterPro" id="IPR050469">
    <property type="entry name" value="Diguanylate_Cyclase"/>
</dbReference>
<evidence type="ECO:0000313" key="3">
    <source>
        <dbReference type="EMBL" id="GGO02935.1"/>
    </source>
</evidence>
<dbReference type="InterPro" id="IPR000160">
    <property type="entry name" value="GGDEF_dom"/>
</dbReference>
<keyword evidence="1" id="KW-1133">Transmembrane helix</keyword>
<dbReference type="RefSeq" id="WP_018976695.1">
    <property type="nucleotide sequence ID" value="NZ_BMLN01000007.1"/>
</dbReference>
<proteinExistence type="predicted"/>
<keyword evidence="4" id="KW-1185">Reference proteome</keyword>
<dbReference type="SMART" id="SM00267">
    <property type="entry name" value="GGDEF"/>
    <property type="match status" value="1"/>
</dbReference>
<dbReference type="EMBL" id="BMLN01000007">
    <property type="protein sequence ID" value="GGO02935.1"/>
    <property type="molecule type" value="Genomic_DNA"/>
</dbReference>
<dbReference type="CDD" id="cd01949">
    <property type="entry name" value="GGDEF"/>
    <property type="match status" value="1"/>
</dbReference>
<evidence type="ECO:0000313" key="4">
    <source>
        <dbReference type="Proteomes" id="UP000606653"/>
    </source>
</evidence>
<accession>A0ABQ2L6R2</accession>
<dbReference type="Gene3D" id="3.30.70.270">
    <property type="match status" value="1"/>
</dbReference>
<feature type="transmembrane region" description="Helical" evidence="1">
    <location>
        <begin position="193"/>
        <end position="213"/>
    </location>
</feature>
<gene>
    <name evidence="3" type="ORF">GCM10010969_26710</name>
</gene>
<evidence type="ECO:0000259" key="2">
    <source>
        <dbReference type="PROSITE" id="PS50887"/>
    </source>
</evidence>
<feature type="transmembrane region" description="Helical" evidence="1">
    <location>
        <begin position="123"/>
        <end position="144"/>
    </location>
</feature>
<keyword evidence="1" id="KW-0812">Transmembrane</keyword>
<feature type="transmembrane region" description="Helical" evidence="1">
    <location>
        <begin position="65"/>
        <end position="87"/>
    </location>
</feature>
<dbReference type="PANTHER" id="PTHR45138:SF9">
    <property type="entry name" value="DIGUANYLATE CYCLASE DGCM-RELATED"/>
    <property type="match status" value="1"/>
</dbReference>
<comment type="caution">
    <text evidence="3">The sequence shown here is derived from an EMBL/GenBank/DDBJ whole genome shotgun (WGS) entry which is preliminary data.</text>
</comment>
<feature type="transmembrane region" description="Helical" evidence="1">
    <location>
        <begin position="156"/>
        <end position="173"/>
    </location>
</feature>
<feature type="transmembrane region" description="Helical" evidence="1">
    <location>
        <begin position="99"/>
        <end position="117"/>
    </location>
</feature>
<dbReference type="SUPFAM" id="SSF55073">
    <property type="entry name" value="Nucleotide cyclase"/>
    <property type="match status" value="1"/>
</dbReference>